<evidence type="ECO:0000313" key="6">
    <source>
        <dbReference type="Proteomes" id="UP001310594"/>
    </source>
</evidence>
<dbReference type="AlphaFoldDB" id="A0AAN7W5F8"/>
<protein>
    <recommendedName>
        <fullName evidence="7">Ubiquitin 3 binding protein But2 C-terminal domain-containing protein</fullName>
    </recommendedName>
</protein>
<dbReference type="InterPro" id="IPR054508">
    <property type="entry name" value="PIR1-like_C"/>
</dbReference>
<feature type="signal peptide" evidence="2">
    <location>
        <begin position="1"/>
        <end position="15"/>
    </location>
</feature>
<evidence type="ECO:0000259" key="4">
    <source>
        <dbReference type="Pfam" id="PF22799"/>
    </source>
</evidence>
<evidence type="ECO:0000256" key="1">
    <source>
        <dbReference type="SAM" id="MobiDB-lite"/>
    </source>
</evidence>
<gene>
    <name evidence="5" type="ORF">LTR97_005116</name>
</gene>
<dbReference type="Pfam" id="PF22799">
    <property type="entry name" value="PIR1-like_C"/>
    <property type="match status" value="1"/>
</dbReference>
<evidence type="ECO:0000313" key="5">
    <source>
        <dbReference type="EMBL" id="KAK5700599.1"/>
    </source>
</evidence>
<dbReference type="PANTHER" id="PTHR39613">
    <property type="entry name" value="ANCHORED CELL WALL PROTEIN, PUTATIVE (AFU_ORTHOLOGUE AFUA_4G08960)-RELATED"/>
    <property type="match status" value="1"/>
</dbReference>
<comment type="caution">
    <text evidence="5">The sequence shown here is derived from an EMBL/GenBank/DDBJ whole genome shotgun (WGS) entry which is preliminary data.</text>
</comment>
<organism evidence="5 6">
    <name type="scientific">Elasticomyces elasticus</name>
    <dbReference type="NCBI Taxonomy" id="574655"/>
    <lineage>
        <taxon>Eukaryota</taxon>
        <taxon>Fungi</taxon>
        <taxon>Dikarya</taxon>
        <taxon>Ascomycota</taxon>
        <taxon>Pezizomycotina</taxon>
        <taxon>Dothideomycetes</taxon>
        <taxon>Dothideomycetidae</taxon>
        <taxon>Mycosphaerellales</taxon>
        <taxon>Teratosphaeriaceae</taxon>
        <taxon>Elasticomyces</taxon>
    </lineage>
</organism>
<evidence type="ECO:0000256" key="2">
    <source>
        <dbReference type="SAM" id="SignalP"/>
    </source>
</evidence>
<dbReference type="EMBL" id="JAVRQU010000007">
    <property type="protein sequence ID" value="KAK5700599.1"/>
    <property type="molecule type" value="Genomic_DNA"/>
</dbReference>
<dbReference type="InterPro" id="IPR018620">
    <property type="entry name" value="Ubiquitin3-bd_protein_But2_C"/>
</dbReference>
<dbReference type="PANTHER" id="PTHR39613:SF1">
    <property type="entry name" value="ANCHORED CELL WALL PROTEIN, PUTATIVE (AFU_ORTHOLOGUE AFUA_4G08960)-RELATED"/>
    <property type="match status" value="1"/>
</dbReference>
<keyword evidence="2" id="KW-0732">Signal</keyword>
<feature type="domain" description="Cell wall mannoprotein PIR1-like C-terminal" evidence="4">
    <location>
        <begin position="161"/>
        <end position="207"/>
    </location>
</feature>
<dbReference type="Proteomes" id="UP001310594">
    <property type="component" value="Unassembled WGS sequence"/>
</dbReference>
<evidence type="ECO:0008006" key="7">
    <source>
        <dbReference type="Google" id="ProtNLM"/>
    </source>
</evidence>
<accession>A0AAN7W5F8</accession>
<evidence type="ECO:0000259" key="3">
    <source>
        <dbReference type="Pfam" id="PF09792"/>
    </source>
</evidence>
<feature type="region of interest" description="Disordered" evidence="1">
    <location>
        <begin position="229"/>
        <end position="256"/>
    </location>
</feature>
<feature type="domain" description="Ubiquitin 3 binding protein But2 C-terminal" evidence="3">
    <location>
        <begin position="320"/>
        <end position="460"/>
    </location>
</feature>
<feature type="chain" id="PRO_5042929912" description="Ubiquitin 3 binding protein But2 C-terminal domain-containing protein" evidence="2">
    <location>
        <begin position="16"/>
        <end position="470"/>
    </location>
</feature>
<dbReference type="Pfam" id="PF09792">
    <property type="entry name" value="But2"/>
    <property type="match status" value="1"/>
</dbReference>
<proteinExistence type="predicted"/>
<sequence>MKACAALGLVALANAAAIDTAPGNRPMSFANKEVANADDIHRPHKTTESYVEGGTTFINVFQEGTTSCTTKHGQTSWTHLHDGQSVSGHYKHGSEVVITSVVTGTYSDGMVGRSAPAPGCCFQINAFSNGGPNGAVDQLSDGQNRVGQTGLTRGKYCIDSNGGFSVSCDGTLVYHGSSTFYTCPTGDHGGWNLYSKPVWNQDKCMPITLKADSCFSGCTTLTSSIASTTMSPSTISSKSASTPSSTSTRTSTSTRYTTKSITSTVTKCASSTVTPTTVTSTSCSTLTVSPSSSVASSSSAVPPPPAKPSCPANLIGTNFEFPHLIVALDRVHQSMQLGNSLNGYASPNVSSLFNFDIPASDAGKMCTLKFILPAEGTLETSSYELSGSGHFEFAALKGSANKDMTYGSAPAVKKHMMSIAMVPGNAYTIGEFKCPAGEQVAFSMSSTGSASLEYFQDFNPCPVGLYITVA</sequence>
<reference evidence="5" key="1">
    <citation type="submission" date="2023-08" db="EMBL/GenBank/DDBJ databases">
        <title>Black Yeasts Isolated from many extreme environments.</title>
        <authorList>
            <person name="Coleine C."/>
            <person name="Stajich J.E."/>
            <person name="Selbmann L."/>
        </authorList>
    </citation>
    <scope>NUCLEOTIDE SEQUENCE</scope>
    <source>
        <strain evidence="5">CCFEE 5810</strain>
    </source>
</reference>
<name>A0AAN7W5F8_9PEZI</name>